<dbReference type="GeneID" id="30177606"/>
<keyword evidence="13" id="KW-1185">Reference proteome</keyword>
<dbReference type="CDD" id="cd09137">
    <property type="entry name" value="PLDc_PGS1_euk_2"/>
    <property type="match status" value="1"/>
</dbReference>
<dbReference type="OrthoDB" id="10250191at2759"/>
<name>A0A1E3NNW8_9ASCO</name>
<evidence type="ECO:0000256" key="3">
    <source>
        <dbReference type="ARBA" id="ARBA00022516"/>
    </source>
</evidence>
<dbReference type="Pfam" id="PF13091">
    <property type="entry name" value="PLDc_2"/>
    <property type="match status" value="1"/>
</dbReference>
<dbReference type="UniPathway" id="UPA00084">
    <property type="reaction ID" value="UER00503"/>
</dbReference>
<dbReference type="EMBL" id="KV454002">
    <property type="protein sequence ID" value="ODQ47779.1"/>
    <property type="molecule type" value="Genomic_DNA"/>
</dbReference>
<dbReference type="SMART" id="SM00155">
    <property type="entry name" value="PLDc"/>
    <property type="match status" value="2"/>
</dbReference>
<keyword evidence="6 10" id="KW-0443">Lipid metabolism</keyword>
<dbReference type="STRING" id="763406.A0A1E3NNW8"/>
<feature type="domain" description="PLD phosphodiesterase" evidence="11">
    <location>
        <begin position="177"/>
        <end position="203"/>
    </location>
</feature>
<keyword evidence="10" id="KW-0496">Mitochondrion</keyword>
<comment type="similarity">
    <text evidence="2 10">Belongs to the CDP-alcohol phosphatidyltransferase class-II family.</text>
</comment>
<dbReference type="SUPFAM" id="SSF56024">
    <property type="entry name" value="Phospholipase D/nuclease"/>
    <property type="match status" value="2"/>
</dbReference>
<evidence type="ECO:0000256" key="9">
    <source>
        <dbReference type="ARBA" id="ARBA00048586"/>
    </source>
</evidence>
<comment type="pathway">
    <text evidence="1 10">Phospholipid metabolism; phosphatidylglycerol biosynthesis; phosphatidylglycerol from CDP-diacylglycerol: step 1/2.</text>
</comment>
<evidence type="ECO:0000256" key="7">
    <source>
        <dbReference type="ARBA" id="ARBA00023209"/>
    </source>
</evidence>
<keyword evidence="4 10" id="KW-0808">Transferase</keyword>
<dbReference type="PANTHER" id="PTHR12586:SF1">
    <property type="entry name" value="CDP-DIACYLGLYCEROL--GLYCEROL-3-PHOSPHATE 3-PHOSPHATIDYLTRANSFERASE, MITOCHONDRIAL"/>
    <property type="match status" value="1"/>
</dbReference>
<organism evidence="12 13">
    <name type="scientific">Pichia membranifaciens NRRL Y-2026</name>
    <dbReference type="NCBI Taxonomy" id="763406"/>
    <lineage>
        <taxon>Eukaryota</taxon>
        <taxon>Fungi</taxon>
        <taxon>Dikarya</taxon>
        <taxon>Ascomycota</taxon>
        <taxon>Saccharomycotina</taxon>
        <taxon>Pichiomycetes</taxon>
        <taxon>Pichiales</taxon>
        <taxon>Pichiaceae</taxon>
        <taxon>Pichia</taxon>
    </lineage>
</organism>
<dbReference type="CDD" id="cd09135">
    <property type="entry name" value="PLDc_PGS1_euk_1"/>
    <property type="match status" value="1"/>
</dbReference>
<keyword evidence="10" id="KW-0067">ATP-binding</keyword>
<evidence type="ECO:0000256" key="1">
    <source>
        <dbReference type="ARBA" id="ARBA00005042"/>
    </source>
</evidence>
<keyword evidence="8 10" id="KW-1208">Phospholipid metabolism</keyword>
<dbReference type="Gene3D" id="3.30.870.10">
    <property type="entry name" value="Endonuclease Chain A"/>
    <property type="match status" value="2"/>
</dbReference>
<gene>
    <name evidence="12" type="ORF">PICMEDRAFT_15677</name>
</gene>
<keyword evidence="3 10" id="KW-0444">Lipid biosynthesis</keyword>
<dbReference type="GO" id="GO:0032049">
    <property type="term" value="P:cardiolipin biosynthetic process"/>
    <property type="evidence" value="ECO:0007669"/>
    <property type="project" value="EnsemblFungi"/>
</dbReference>
<evidence type="ECO:0000256" key="8">
    <source>
        <dbReference type="ARBA" id="ARBA00023264"/>
    </source>
</evidence>
<evidence type="ECO:0000256" key="6">
    <source>
        <dbReference type="ARBA" id="ARBA00023098"/>
    </source>
</evidence>
<dbReference type="GO" id="GO:0005524">
    <property type="term" value="F:ATP binding"/>
    <property type="evidence" value="ECO:0007669"/>
    <property type="project" value="UniProtKB-KW"/>
</dbReference>
<dbReference type="InterPro" id="IPR025202">
    <property type="entry name" value="PLD-like_dom"/>
</dbReference>
<dbReference type="InterPro" id="IPR001736">
    <property type="entry name" value="PLipase_D/transphosphatidylase"/>
</dbReference>
<comment type="catalytic activity">
    <reaction evidence="9 10">
        <text>a CDP-1,2-diacyl-sn-glycerol + sn-glycerol 3-phosphate = a 1,2-diacyl-sn-glycero-3-phospho-(1'-sn-glycero-3'-phosphate) + CMP + H(+)</text>
        <dbReference type="Rhea" id="RHEA:12593"/>
        <dbReference type="ChEBI" id="CHEBI:15378"/>
        <dbReference type="ChEBI" id="CHEBI:57597"/>
        <dbReference type="ChEBI" id="CHEBI:58332"/>
        <dbReference type="ChEBI" id="CHEBI:60110"/>
        <dbReference type="ChEBI" id="CHEBI:60377"/>
        <dbReference type="EC" id="2.7.8.5"/>
    </reaction>
</comment>
<keyword evidence="7 10" id="KW-0594">Phospholipid biosynthesis</keyword>
<evidence type="ECO:0000256" key="10">
    <source>
        <dbReference type="RuleBase" id="RU365024"/>
    </source>
</evidence>
<protein>
    <recommendedName>
        <fullName evidence="10">CDP-diacylglycerol--glycerol-3-phosphate 3-phosphatidyltransferase</fullName>
        <ecNumber evidence="10">2.7.8.5</ecNumber>
    </recommendedName>
</protein>
<evidence type="ECO:0000313" key="13">
    <source>
        <dbReference type="Proteomes" id="UP000094455"/>
    </source>
</evidence>
<dbReference type="RefSeq" id="XP_019018892.1">
    <property type="nucleotide sequence ID" value="XM_019160919.1"/>
</dbReference>
<dbReference type="AlphaFoldDB" id="A0A1E3NNW8"/>
<dbReference type="PIRSF" id="PIRSF000850">
    <property type="entry name" value="Phospholipase_D_PSS"/>
    <property type="match status" value="1"/>
</dbReference>
<sequence>MLPAANIHLHRLAAVFQHAKRHFSTIKVDNPPLNNYLTFRPLLRGTIQQLDSIAPRFELNKGEVEIITHPVKFYELLTNKIRNAQNRIFLSSLYIGKNQNELIDLIHDELQKKPKLKVDILLDCLRSTRDFPNHSTATLLLPLVEKFGKDRVNVRLYHTPHLHGYKELITPRRLNEVFGLQHMKIYGIDNEVILSGANLSQDYFTNRQDRYYLFKSTNLTNYYHRVQNAVSSLSYQIVPSKGRKEGFYLDWPTSNLASQPHLNIERFISDSTRVLVPVLKSKTKDTHREPVDEEDGHLEESVKDPVTIVYPISSFTPLIKPDQSTELQGILRVLSLLDNKSSRFTITAGYFNVHPSISSKLINCQAEGEVITASPESNSFYKSKGISYYLPDAYVYNCQLFLEQVQKKQVKEVDSRKRIRLLEWQNGIVNTPNGWSYHAKGLWVTLPDEQEPCISIIGSSNYTKRSYGLDLETNALVVTQDEKLKKAMKGEIDNLMEHANEVELKDFTEGNRKVSLGVKLATNVLTKML</sequence>
<evidence type="ECO:0000313" key="12">
    <source>
        <dbReference type="EMBL" id="ODQ47779.1"/>
    </source>
</evidence>
<comment type="subcellular location">
    <subcellularLocation>
        <location evidence="10">Mitochondrion</location>
    </subcellularLocation>
</comment>
<keyword evidence="10" id="KW-0547">Nucleotide-binding</keyword>
<evidence type="ECO:0000259" key="11">
    <source>
        <dbReference type="PROSITE" id="PS50035"/>
    </source>
</evidence>
<dbReference type="PANTHER" id="PTHR12586">
    <property type="entry name" value="CDP-DIACYLGLYCEROL--SERINE O-PHOSPHATIDYLTRANSFERASE"/>
    <property type="match status" value="1"/>
</dbReference>
<evidence type="ECO:0000256" key="2">
    <source>
        <dbReference type="ARBA" id="ARBA00010682"/>
    </source>
</evidence>
<reference evidence="12 13" key="1">
    <citation type="journal article" date="2016" name="Proc. Natl. Acad. Sci. U.S.A.">
        <title>Comparative genomics of biotechnologically important yeasts.</title>
        <authorList>
            <person name="Riley R."/>
            <person name="Haridas S."/>
            <person name="Wolfe K.H."/>
            <person name="Lopes M.R."/>
            <person name="Hittinger C.T."/>
            <person name="Goeker M."/>
            <person name="Salamov A.A."/>
            <person name="Wisecaver J.H."/>
            <person name="Long T.M."/>
            <person name="Calvey C.H."/>
            <person name="Aerts A.L."/>
            <person name="Barry K.W."/>
            <person name="Choi C."/>
            <person name="Clum A."/>
            <person name="Coughlan A.Y."/>
            <person name="Deshpande S."/>
            <person name="Douglass A.P."/>
            <person name="Hanson S.J."/>
            <person name="Klenk H.-P."/>
            <person name="LaButti K.M."/>
            <person name="Lapidus A."/>
            <person name="Lindquist E.A."/>
            <person name="Lipzen A.M."/>
            <person name="Meier-Kolthoff J.P."/>
            <person name="Ohm R.A."/>
            <person name="Otillar R.P."/>
            <person name="Pangilinan J.L."/>
            <person name="Peng Y."/>
            <person name="Rokas A."/>
            <person name="Rosa C.A."/>
            <person name="Scheuner C."/>
            <person name="Sibirny A.A."/>
            <person name="Slot J.C."/>
            <person name="Stielow J.B."/>
            <person name="Sun H."/>
            <person name="Kurtzman C.P."/>
            <person name="Blackwell M."/>
            <person name="Grigoriev I.V."/>
            <person name="Jeffries T.W."/>
        </authorList>
    </citation>
    <scope>NUCLEOTIDE SEQUENCE [LARGE SCALE GENOMIC DNA]</scope>
    <source>
        <strain evidence="12 13">NRRL Y-2026</strain>
    </source>
</reference>
<dbReference type="GO" id="GO:0031966">
    <property type="term" value="C:mitochondrial membrane"/>
    <property type="evidence" value="ECO:0007669"/>
    <property type="project" value="EnsemblFungi"/>
</dbReference>
<comment type="function">
    <text evidence="10">Functions in the biosynthesis of the anionic phospholipids phosphatidylglycerol and cardiolipin.</text>
</comment>
<dbReference type="PROSITE" id="PS50035">
    <property type="entry name" value="PLD"/>
    <property type="match status" value="1"/>
</dbReference>
<evidence type="ECO:0000256" key="4">
    <source>
        <dbReference type="ARBA" id="ARBA00022679"/>
    </source>
</evidence>
<dbReference type="InterPro" id="IPR016270">
    <property type="entry name" value="PGS1"/>
</dbReference>
<dbReference type="EC" id="2.7.8.5" evidence="10"/>
<dbReference type="Proteomes" id="UP000094455">
    <property type="component" value="Unassembled WGS sequence"/>
</dbReference>
<keyword evidence="5" id="KW-0677">Repeat</keyword>
<dbReference type="GO" id="GO:0008444">
    <property type="term" value="F:CDP-diacylglycerol-glycerol-3-phosphate 3-phosphatidyltransferase activity"/>
    <property type="evidence" value="ECO:0007669"/>
    <property type="project" value="UniProtKB-EC"/>
</dbReference>
<proteinExistence type="inferred from homology"/>
<accession>A0A1E3NNW8</accession>
<evidence type="ECO:0000256" key="5">
    <source>
        <dbReference type="ARBA" id="ARBA00022737"/>
    </source>
</evidence>